<dbReference type="SUPFAM" id="SSF47336">
    <property type="entry name" value="ACP-like"/>
    <property type="match status" value="1"/>
</dbReference>
<organism evidence="1 2">
    <name type="scientific">Streptomyces morookaense</name>
    <name type="common">Streptoverticillium morookaense</name>
    <dbReference type="NCBI Taxonomy" id="1970"/>
    <lineage>
        <taxon>Bacteria</taxon>
        <taxon>Bacillati</taxon>
        <taxon>Actinomycetota</taxon>
        <taxon>Actinomycetes</taxon>
        <taxon>Kitasatosporales</taxon>
        <taxon>Streptomycetaceae</taxon>
        <taxon>Streptomyces</taxon>
    </lineage>
</organism>
<name>A0A7Y7E5S1_STRMO</name>
<dbReference type="AlphaFoldDB" id="A0A7Y7E5S1"/>
<reference evidence="1 2" key="1">
    <citation type="submission" date="2020-04" db="EMBL/GenBank/DDBJ databases">
        <title>Draft Genome Sequence of Streptomyces morookaense DSM 40503, an 8-azaguanine-producing strain.</title>
        <authorList>
            <person name="Qi J."/>
            <person name="Gao J.-M."/>
        </authorList>
    </citation>
    <scope>NUCLEOTIDE SEQUENCE [LARGE SCALE GENOMIC DNA]</scope>
    <source>
        <strain evidence="1 2">DSM 40503</strain>
    </source>
</reference>
<dbReference type="Proteomes" id="UP000587462">
    <property type="component" value="Unassembled WGS sequence"/>
</dbReference>
<dbReference type="InterPro" id="IPR036736">
    <property type="entry name" value="ACP-like_sf"/>
</dbReference>
<proteinExistence type="predicted"/>
<accession>A0A7Y7E5S1</accession>
<evidence type="ECO:0000313" key="1">
    <source>
        <dbReference type="EMBL" id="NVK76514.1"/>
    </source>
</evidence>
<keyword evidence="2" id="KW-1185">Reference proteome</keyword>
<comment type="caution">
    <text evidence="1">The sequence shown here is derived from an EMBL/GenBank/DDBJ whole genome shotgun (WGS) entry which is preliminary data.</text>
</comment>
<protein>
    <recommendedName>
        <fullName evidence="3">Acyl carrier protein</fullName>
    </recommendedName>
</protein>
<gene>
    <name evidence="1" type="ORF">HG542_02440</name>
</gene>
<sequence length="70" mass="7903">MRHAIGDLMSRSKREIPHYSFRDALELGSLDFLRLVETFGDRTGCRIDEDDYPAFTTLSGATGFLVEHAP</sequence>
<dbReference type="EMBL" id="JABBXF010000004">
    <property type="protein sequence ID" value="NVK76514.1"/>
    <property type="molecule type" value="Genomic_DNA"/>
</dbReference>
<evidence type="ECO:0008006" key="3">
    <source>
        <dbReference type="Google" id="ProtNLM"/>
    </source>
</evidence>
<evidence type="ECO:0000313" key="2">
    <source>
        <dbReference type="Proteomes" id="UP000587462"/>
    </source>
</evidence>